<sequence>MQAGAGVKLQKLVRFSVERGLEGLEFADGIPGSVGGAVAMNAGTRWGEIAGVIDSAQVLGGDGEVRIWKRAEIPFSYRSSHLPSGSVVLEAVFALRSGDLAEIRRRMAEYQQYRR</sequence>
<dbReference type="GO" id="GO:0005829">
    <property type="term" value="C:cytosol"/>
    <property type="evidence" value="ECO:0007669"/>
    <property type="project" value="TreeGrafter"/>
</dbReference>
<dbReference type="Proteomes" id="UP000741360">
    <property type="component" value="Unassembled WGS sequence"/>
</dbReference>
<dbReference type="HAMAP" id="MF_00037">
    <property type="entry name" value="MurB"/>
    <property type="match status" value="1"/>
</dbReference>
<organism evidence="2 3">
    <name type="scientific">Tectimicrobiota bacterium</name>
    <dbReference type="NCBI Taxonomy" id="2528274"/>
    <lineage>
        <taxon>Bacteria</taxon>
        <taxon>Pseudomonadati</taxon>
        <taxon>Nitrospinota/Tectimicrobiota group</taxon>
        <taxon>Candidatus Tectimicrobiota</taxon>
    </lineage>
</organism>
<dbReference type="EMBL" id="JACPSX010000104">
    <property type="protein sequence ID" value="MBI3014582.1"/>
    <property type="molecule type" value="Genomic_DNA"/>
</dbReference>
<accession>A0A932GPL8</accession>
<dbReference type="InterPro" id="IPR036318">
    <property type="entry name" value="FAD-bd_PCMH-like_sf"/>
</dbReference>
<dbReference type="InterPro" id="IPR006094">
    <property type="entry name" value="Oxid_FAD_bind_N"/>
</dbReference>
<comment type="caution">
    <text evidence="2">The sequence shown here is derived from an EMBL/GenBank/DDBJ whole genome shotgun (WGS) entry which is preliminary data.</text>
</comment>
<name>A0A932GPL8_UNCTE</name>
<evidence type="ECO:0000259" key="1">
    <source>
        <dbReference type="PROSITE" id="PS51387"/>
    </source>
</evidence>
<reference evidence="2" key="1">
    <citation type="submission" date="2020-07" db="EMBL/GenBank/DDBJ databases">
        <title>Huge and variable diversity of episymbiotic CPR bacteria and DPANN archaea in groundwater ecosystems.</title>
        <authorList>
            <person name="He C.Y."/>
            <person name="Keren R."/>
            <person name="Whittaker M."/>
            <person name="Farag I.F."/>
            <person name="Doudna J."/>
            <person name="Cate J.H.D."/>
            <person name="Banfield J.F."/>
        </authorList>
    </citation>
    <scope>NUCLEOTIDE SEQUENCE</scope>
    <source>
        <strain evidence="2">NC_groundwater_717_Ag_S-0.2um_59_8</strain>
    </source>
</reference>
<dbReference type="GO" id="GO:0008762">
    <property type="term" value="F:UDP-N-acetylmuramate dehydrogenase activity"/>
    <property type="evidence" value="ECO:0007669"/>
    <property type="project" value="InterPro"/>
</dbReference>
<dbReference type="InterPro" id="IPR003170">
    <property type="entry name" value="MurB"/>
</dbReference>
<dbReference type="GO" id="GO:0071949">
    <property type="term" value="F:FAD binding"/>
    <property type="evidence" value="ECO:0007669"/>
    <property type="project" value="InterPro"/>
</dbReference>
<dbReference type="SUPFAM" id="SSF56176">
    <property type="entry name" value="FAD-binding/transporter-associated domain-like"/>
    <property type="match status" value="1"/>
</dbReference>
<dbReference type="PROSITE" id="PS51387">
    <property type="entry name" value="FAD_PCMH"/>
    <property type="match status" value="1"/>
</dbReference>
<dbReference type="InterPro" id="IPR016169">
    <property type="entry name" value="FAD-bd_PCMH_sub2"/>
</dbReference>
<feature type="domain" description="FAD-binding PCMH-type" evidence="1">
    <location>
        <begin position="1"/>
        <end position="98"/>
    </location>
</feature>
<evidence type="ECO:0000313" key="2">
    <source>
        <dbReference type="EMBL" id="MBI3014582.1"/>
    </source>
</evidence>
<dbReference type="AlphaFoldDB" id="A0A932GPL8"/>
<feature type="non-terminal residue" evidence="2">
    <location>
        <position position="115"/>
    </location>
</feature>
<protein>
    <submittedName>
        <fullName evidence="2">FAD-binding protein</fullName>
    </submittedName>
</protein>
<dbReference type="PANTHER" id="PTHR21071:SF4">
    <property type="entry name" value="UDP-N-ACETYLENOLPYRUVOYLGLUCOSAMINE REDUCTASE"/>
    <property type="match status" value="1"/>
</dbReference>
<dbReference type="GO" id="GO:0071555">
    <property type="term" value="P:cell wall organization"/>
    <property type="evidence" value="ECO:0007669"/>
    <property type="project" value="TreeGrafter"/>
</dbReference>
<evidence type="ECO:0000313" key="3">
    <source>
        <dbReference type="Proteomes" id="UP000741360"/>
    </source>
</evidence>
<proteinExistence type="inferred from homology"/>
<dbReference type="Pfam" id="PF01565">
    <property type="entry name" value="FAD_binding_4"/>
    <property type="match status" value="1"/>
</dbReference>
<dbReference type="Gene3D" id="3.30.465.10">
    <property type="match status" value="1"/>
</dbReference>
<dbReference type="InterPro" id="IPR016166">
    <property type="entry name" value="FAD-bd_PCMH"/>
</dbReference>
<gene>
    <name evidence="2" type="ORF">HYY65_05895</name>
</gene>
<dbReference type="PANTHER" id="PTHR21071">
    <property type="entry name" value="UDP-N-ACETYLENOLPYRUVOYLGLUCOSAMINE REDUCTASE"/>
    <property type="match status" value="1"/>
</dbReference>